<dbReference type="InterPro" id="IPR002539">
    <property type="entry name" value="MaoC-like_dom"/>
</dbReference>
<proteinExistence type="predicted"/>
<dbReference type="Proteomes" id="UP000321638">
    <property type="component" value="Unassembled WGS sequence"/>
</dbReference>
<evidence type="ECO:0000313" key="2">
    <source>
        <dbReference type="EMBL" id="TXL78697.1"/>
    </source>
</evidence>
<dbReference type="Pfam" id="PF01575">
    <property type="entry name" value="MaoC_dehydratas"/>
    <property type="match status" value="1"/>
</dbReference>
<protein>
    <submittedName>
        <fullName evidence="2">Acyl dehydratase</fullName>
    </submittedName>
</protein>
<dbReference type="PANTHER" id="PTHR43664:SF1">
    <property type="entry name" value="BETA-METHYLMALYL-COA DEHYDRATASE"/>
    <property type="match status" value="1"/>
</dbReference>
<comment type="caution">
    <text evidence="2">The sequence shown here is derived from an EMBL/GenBank/DDBJ whole genome shotgun (WGS) entry which is preliminary data.</text>
</comment>
<name>A0A5C8PS26_9HYPH</name>
<dbReference type="SUPFAM" id="SSF54637">
    <property type="entry name" value="Thioesterase/thiol ester dehydrase-isomerase"/>
    <property type="match status" value="1"/>
</dbReference>
<dbReference type="PANTHER" id="PTHR43664">
    <property type="entry name" value="MONOAMINE OXIDASE-RELATED"/>
    <property type="match status" value="1"/>
</dbReference>
<dbReference type="Gene3D" id="3.10.129.10">
    <property type="entry name" value="Hotdog Thioesterase"/>
    <property type="match status" value="1"/>
</dbReference>
<dbReference type="RefSeq" id="WP_147846167.1">
    <property type="nucleotide sequence ID" value="NZ_VDUZ01000006.1"/>
</dbReference>
<feature type="domain" description="MaoC-like" evidence="1">
    <location>
        <begin position="9"/>
        <end position="117"/>
    </location>
</feature>
<keyword evidence="3" id="KW-1185">Reference proteome</keyword>
<evidence type="ECO:0000313" key="3">
    <source>
        <dbReference type="Proteomes" id="UP000321638"/>
    </source>
</evidence>
<dbReference type="OrthoDB" id="7347432at2"/>
<gene>
    <name evidence="2" type="ORF">FHP25_06785</name>
</gene>
<dbReference type="EMBL" id="VDUZ01000006">
    <property type="protein sequence ID" value="TXL78697.1"/>
    <property type="molecule type" value="Genomic_DNA"/>
</dbReference>
<dbReference type="InterPro" id="IPR052342">
    <property type="entry name" value="MCH/BMMD"/>
</dbReference>
<reference evidence="2 3" key="1">
    <citation type="submission" date="2019-06" db="EMBL/GenBank/DDBJ databases">
        <title>New taxonomy in bacterial strain CC-CFT640, isolated from vineyard.</title>
        <authorList>
            <person name="Lin S.-Y."/>
            <person name="Tsai C.-F."/>
            <person name="Young C.-C."/>
        </authorList>
    </citation>
    <scope>NUCLEOTIDE SEQUENCE [LARGE SCALE GENOMIC DNA]</scope>
    <source>
        <strain evidence="2 3">CC-CFT640</strain>
    </source>
</reference>
<dbReference type="AlphaFoldDB" id="A0A5C8PS26"/>
<dbReference type="InterPro" id="IPR029069">
    <property type="entry name" value="HotDog_dom_sf"/>
</dbReference>
<evidence type="ECO:0000259" key="1">
    <source>
        <dbReference type="Pfam" id="PF01575"/>
    </source>
</evidence>
<accession>A0A5C8PS26</accession>
<sequence>MTRYFEDVAVGDTFESEDTEHVTRDAILDFARAWDPQTYHVDEQAAKASFAGDISACGVHTLAISMKLAHRSGFFDILPVVGLGVDELRLLKPVLPGDRLAVRVTITAMRPSNSRPGQGIITNRTELINQAGQVVLRFALSEIVNRRPGIQD</sequence>
<organism evidence="2 3">
    <name type="scientific">Vineibacter terrae</name>
    <dbReference type="NCBI Taxonomy" id="2586908"/>
    <lineage>
        <taxon>Bacteria</taxon>
        <taxon>Pseudomonadati</taxon>
        <taxon>Pseudomonadota</taxon>
        <taxon>Alphaproteobacteria</taxon>
        <taxon>Hyphomicrobiales</taxon>
        <taxon>Vineibacter</taxon>
    </lineage>
</organism>